<evidence type="ECO:0000256" key="1">
    <source>
        <dbReference type="ARBA" id="ARBA00004651"/>
    </source>
</evidence>
<evidence type="ECO:0000256" key="4">
    <source>
        <dbReference type="ARBA" id="ARBA00022692"/>
    </source>
</evidence>
<gene>
    <name evidence="9" type="ORF">HD601_003411</name>
</gene>
<evidence type="ECO:0000259" key="8">
    <source>
        <dbReference type="PROSITE" id="PS50928"/>
    </source>
</evidence>
<feature type="transmembrane region" description="Helical" evidence="7">
    <location>
        <begin position="12"/>
        <end position="31"/>
    </location>
</feature>
<dbReference type="InterPro" id="IPR045621">
    <property type="entry name" value="BPD_transp_1_N"/>
</dbReference>
<dbReference type="SUPFAM" id="SSF161098">
    <property type="entry name" value="MetI-like"/>
    <property type="match status" value="1"/>
</dbReference>
<dbReference type="GO" id="GO:0055085">
    <property type="term" value="P:transmembrane transport"/>
    <property type="evidence" value="ECO:0007669"/>
    <property type="project" value="InterPro"/>
</dbReference>
<dbReference type="CDD" id="cd06261">
    <property type="entry name" value="TM_PBP2"/>
    <property type="match status" value="1"/>
</dbReference>
<name>A0A7W9GSC4_9ACTN</name>
<evidence type="ECO:0000313" key="9">
    <source>
        <dbReference type="EMBL" id="MBB5788836.1"/>
    </source>
</evidence>
<keyword evidence="4 7" id="KW-0812">Transmembrane</keyword>
<evidence type="ECO:0000256" key="3">
    <source>
        <dbReference type="ARBA" id="ARBA00022475"/>
    </source>
</evidence>
<protein>
    <submittedName>
        <fullName evidence="9">Peptide/nickel transport system permease protein</fullName>
    </submittedName>
</protein>
<dbReference type="AlphaFoldDB" id="A0A7W9GSC4"/>
<evidence type="ECO:0000256" key="5">
    <source>
        <dbReference type="ARBA" id="ARBA00022989"/>
    </source>
</evidence>
<dbReference type="Pfam" id="PF19300">
    <property type="entry name" value="BPD_transp_1_N"/>
    <property type="match status" value="1"/>
</dbReference>
<evidence type="ECO:0000256" key="7">
    <source>
        <dbReference type="RuleBase" id="RU363032"/>
    </source>
</evidence>
<comment type="caution">
    <text evidence="9">The sequence shown here is derived from an EMBL/GenBank/DDBJ whole genome shotgun (WGS) entry which is preliminary data.</text>
</comment>
<evidence type="ECO:0000313" key="10">
    <source>
        <dbReference type="Proteomes" id="UP000542813"/>
    </source>
</evidence>
<keyword evidence="5 7" id="KW-1133">Transmembrane helix</keyword>
<dbReference type="PROSITE" id="PS50928">
    <property type="entry name" value="ABC_TM1"/>
    <property type="match status" value="1"/>
</dbReference>
<comment type="subcellular location">
    <subcellularLocation>
        <location evidence="1 7">Cell membrane</location>
        <topology evidence="1 7">Multi-pass membrane protein</topology>
    </subcellularLocation>
</comment>
<comment type="similarity">
    <text evidence="7">Belongs to the binding-protein-dependent transport system permease family.</text>
</comment>
<feature type="transmembrane region" description="Helical" evidence="7">
    <location>
        <begin position="236"/>
        <end position="262"/>
    </location>
</feature>
<evidence type="ECO:0000256" key="2">
    <source>
        <dbReference type="ARBA" id="ARBA00022448"/>
    </source>
</evidence>
<keyword evidence="2 7" id="KW-0813">Transport</keyword>
<dbReference type="InterPro" id="IPR000515">
    <property type="entry name" value="MetI-like"/>
</dbReference>
<evidence type="ECO:0000256" key="6">
    <source>
        <dbReference type="ARBA" id="ARBA00023136"/>
    </source>
</evidence>
<dbReference type="RefSeq" id="WP_184823761.1">
    <property type="nucleotide sequence ID" value="NZ_JACHMM010000001.1"/>
</dbReference>
<sequence>MLLIYAVRRLVAALPVLVIVAVLTFLLMSIVPGDPARVLLGDSASTEQLARLRTELGLDDPWLVRFGSWFGGVLRGDLGESVFLSEPVSSIIGKRGLVSLTLAIAAEAVAIVIGIVLGVVAALRRDRWLDRMLSAGSVAGIAVPNFVVAILLIALFAVQLRWLPATGFVAPWDDLGASIRTLALPVAALAIKQAALIARMMRGSMVEVLSSEYLLAARARGLGRVRRVVRHALPNALGPTITVIGVGFGSLVTGTVIIEVVFGIPGMGQLLIDGVRTRDIVLLQGVMLTITAIYVLVMLLTDLAQAWVNPRIKPN</sequence>
<dbReference type="EMBL" id="JACHMM010000001">
    <property type="protein sequence ID" value="MBB5788836.1"/>
    <property type="molecule type" value="Genomic_DNA"/>
</dbReference>
<keyword evidence="10" id="KW-1185">Reference proteome</keyword>
<dbReference type="GO" id="GO:0005886">
    <property type="term" value="C:plasma membrane"/>
    <property type="evidence" value="ECO:0007669"/>
    <property type="project" value="UniProtKB-SubCell"/>
</dbReference>
<feature type="transmembrane region" description="Helical" evidence="7">
    <location>
        <begin position="135"/>
        <end position="157"/>
    </location>
</feature>
<organism evidence="9 10">
    <name type="scientific">Jiangella mangrovi</name>
    <dbReference type="NCBI Taxonomy" id="1524084"/>
    <lineage>
        <taxon>Bacteria</taxon>
        <taxon>Bacillati</taxon>
        <taxon>Actinomycetota</taxon>
        <taxon>Actinomycetes</taxon>
        <taxon>Jiangellales</taxon>
        <taxon>Jiangellaceae</taxon>
        <taxon>Jiangella</taxon>
    </lineage>
</organism>
<dbReference type="InterPro" id="IPR035906">
    <property type="entry name" value="MetI-like_sf"/>
</dbReference>
<dbReference type="Pfam" id="PF00528">
    <property type="entry name" value="BPD_transp_1"/>
    <property type="match status" value="1"/>
</dbReference>
<accession>A0A7W9GSC4</accession>
<feature type="transmembrane region" description="Helical" evidence="7">
    <location>
        <begin position="177"/>
        <end position="198"/>
    </location>
</feature>
<dbReference type="Gene3D" id="1.10.3720.10">
    <property type="entry name" value="MetI-like"/>
    <property type="match status" value="1"/>
</dbReference>
<proteinExistence type="inferred from homology"/>
<feature type="transmembrane region" description="Helical" evidence="7">
    <location>
        <begin position="97"/>
        <end position="123"/>
    </location>
</feature>
<keyword evidence="6 7" id="KW-0472">Membrane</keyword>
<dbReference type="PANTHER" id="PTHR43163">
    <property type="entry name" value="DIPEPTIDE TRANSPORT SYSTEM PERMEASE PROTEIN DPPB-RELATED"/>
    <property type="match status" value="1"/>
</dbReference>
<reference evidence="9 10" key="1">
    <citation type="submission" date="2020-08" db="EMBL/GenBank/DDBJ databases">
        <title>Sequencing the genomes of 1000 actinobacteria strains.</title>
        <authorList>
            <person name="Klenk H.-P."/>
        </authorList>
    </citation>
    <scope>NUCLEOTIDE SEQUENCE [LARGE SCALE GENOMIC DNA]</scope>
    <source>
        <strain evidence="9 10">DSM 102122</strain>
    </source>
</reference>
<feature type="domain" description="ABC transmembrane type-1" evidence="8">
    <location>
        <begin position="96"/>
        <end position="305"/>
    </location>
</feature>
<dbReference type="Proteomes" id="UP000542813">
    <property type="component" value="Unassembled WGS sequence"/>
</dbReference>
<feature type="transmembrane region" description="Helical" evidence="7">
    <location>
        <begin position="282"/>
        <end position="304"/>
    </location>
</feature>
<dbReference type="PANTHER" id="PTHR43163:SF3">
    <property type="entry name" value="PEPTIDE ABC TRANSPORTER PERMEASE PROTEIN"/>
    <property type="match status" value="1"/>
</dbReference>
<keyword evidence="3" id="KW-1003">Cell membrane</keyword>